<dbReference type="AlphaFoldDB" id="A0A5R8P4S5"/>
<evidence type="ECO:0000256" key="1">
    <source>
        <dbReference type="SAM" id="MobiDB-lite"/>
    </source>
</evidence>
<protein>
    <submittedName>
        <fullName evidence="2">Uncharacterized protein</fullName>
    </submittedName>
</protein>
<accession>A0A5R8P4S5</accession>
<evidence type="ECO:0000313" key="3">
    <source>
        <dbReference type="Proteomes" id="UP000308349"/>
    </source>
</evidence>
<feature type="compositionally biased region" description="Low complexity" evidence="1">
    <location>
        <begin position="89"/>
        <end position="99"/>
    </location>
</feature>
<comment type="caution">
    <text evidence="2">The sequence shown here is derived from an EMBL/GenBank/DDBJ whole genome shotgun (WGS) entry which is preliminary data.</text>
</comment>
<dbReference type="Proteomes" id="UP000308349">
    <property type="component" value="Unassembled WGS sequence"/>
</dbReference>
<feature type="region of interest" description="Disordered" evidence="1">
    <location>
        <begin position="69"/>
        <end position="99"/>
    </location>
</feature>
<sequence>MRFDESPDRDTPTIAVGLRCFLAFTGGSAEADGMADPNSARTRGVQVSYSITTFDDGAGYGPLEFARDNFKHPAGSQPLEGIAEDAYQESAPSGESSAGSRVVFRARNLEVSVWAFGENMDRDPNDSALVSSVEAASRRIAADLADNVDEIMPP</sequence>
<reference evidence="2 3" key="1">
    <citation type="submission" date="2019-05" db="EMBL/GenBank/DDBJ databases">
        <title>Genomes sequences of two Nocardia cyriacigeorgica environmental isolates, type strains Nocardia asteroides ATCC 19247 and Nocardia cyriacigeorgica DSM 44484.</title>
        <authorList>
            <person name="Vautrin F."/>
            <person name="Bergeron E."/>
            <person name="Dubost A."/>
            <person name="Abrouk D."/>
            <person name="Rodriguez Nava V."/>
            <person name="Pujic P."/>
        </authorList>
    </citation>
    <scope>NUCLEOTIDE SEQUENCE [LARGE SCALE GENOMIC DNA]</scope>
    <source>
        <strain evidence="2 3">EML 1456</strain>
    </source>
</reference>
<name>A0A5R8P4S5_9NOCA</name>
<proteinExistence type="predicted"/>
<dbReference type="RefSeq" id="WP_171050331.1">
    <property type="nucleotide sequence ID" value="NZ_VBUU01000054.1"/>
</dbReference>
<organism evidence="2 3">
    <name type="scientific">Nocardia cyriacigeorgica</name>
    <dbReference type="NCBI Taxonomy" id="135487"/>
    <lineage>
        <taxon>Bacteria</taxon>
        <taxon>Bacillati</taxon>
        <taxon>Actinomycetota</taxon>
        <taxon>Actinomycetes</taxon>
        <taxon>Mycobacteriales</taxon>
        <taxon>Nocardiaceae</taxon>
        <taxon>Nocardia</taxon>
    </lineage>
</organism>
<dbReference type="EMBL" id="VBUU01000054">
    <property type="protein sequence ID" value="TLF92954.1"/>
    <property type="molecule type" value="Genomic_DNA"/>
</dbReference>
<evidence type="ECO:0000313" key="2">
    <source>
        <dbReference type="EMBL" id="TLF92954.1"/>
    </source>
</evidence>
<gene>
    <name evidence="2" type="ORF">FEK35_30110</name>
</gene>